<feature type="chain" id="PRO_5003265001" description="Pherophorin domain-containing protein" evidence="1">
    <location>
        <begin position="18"/>
        <end position="142"/>
    </location>
</feature>
<proteinExistence type="predicted"/>
<organism evidence="2 3">
    <name type="scientific">Dictyostelium purpureum</name>
    <name type="common">Slime mold</name>
    <dbReference type="NCBI Taxonomy" id="5786"/>
    <lineage>
        <taxon>Eukaryota</taxon>
        <taxon>Amoebozoa</taxon>
        <taxon>Evosea</taxon>
        <taxon>Eumycetozoa</taxon>
        <taxon>Dictyostelia</taxon>
        <taxon>Dictyosteliales</taxon>
        <taxon>Dictyosteliaceae</taxon>
        <taxon>Dictyostelium</taxon>
    </lineage>
</organism>
<keyword evidence="3" id="KW-1185">Reference proteome</keyword>
<dbReference type="EMBL" id="GL870963">
    <property type="protein sequence ID" value="EGC39094.1"/>
    <property type="molecule type" value="Genomic_DNA"/>
</dbReference>
<accession>F0ZAB4</accession>
<name>F0ZAB4_DICPU</name>
<evidence type="ECO:0000313" key="2">
    <source>
        <dbReference type="EMBL" id="EGC39094.1"/>
    </source>
</evidence>
<evidence type="ECO:0000256" key="1">
    <source>
        <dbReference type="SAM" id="SignalP"/>
    </source>
</evidence>
<dbReference type="InParanoid" id="F0ZAB4"/>
<gene>
    <name evidence="2" type="ORF">DICPUDRAFT_148123</name>
</gene>
<evidence type="ECO:0008006" key="4">
    <source>
        <dbReference type="Google" id="ProtNLM"/>
    </source>
</evidence>
<dbReference type="Proteomes" id="UP000001064">
    <property type="component" value="Unassembled WGS sequence"/>
</dbReference>
<keyword evidence="1" id="KW-0732">Signal</keyword>
<dbReference type="AlphaFoldDB" id="F0ZAB4"/>
<protein>
    <recommendedName>
        <fullName evidence="4">Pherophorin domain-containing protein</fullName>
    </recommendedName>
</protein>
<reference evidence="3" key="1">
    <citation type="journal article" date="2011" name="Genome Biol.">
        <title>Comparative genomics of the social amoebae Dictyostelium discoideum and Dictyostelium purpureum.</title>
        <authorList>
            <consortium name="US DOE Joint Genome Institute (JGI-PGF)"/>
            <person name="Sucgang R."/>
            <person name="Kuo A."/>
            <person name="Tian X."/>
            <person name="Salerno W."/>
            <person name="Parikh A."/>
            <person name="Feasley C.L."/>
            <person name="Dalin E."/>
            <person name="Tu H."/>
            <person name="Huang E."/>
            <person name="Barry K."/>
            <person name="Lindquist E."/>
            <person name="Shapiro H."/>
            <person name="Bruce D."/>
            <person name="Schmutz J."/>
            <person name="Salamov A."/>
            <person name="Fey P."/>
            <person name="Gaudet P."/>
            <person name="Anjard C."/>
            <person name="Babu M.M."/>
            <person name="Basu S."/>
            <person name="Bushmanova Y."/>
            <person name="van der Wel H."/>
            <person name="Katoh-Kurasawa M."/>
            <person name="Dinh C."/>
            <person name="Coutinho P.M."/>
            <person name="Saito T."/>
            <person name="Elias M."/>
            <person name="Schaap P."/>
            <person name="Kay R.R."/>
            <person name="Henrissat B."/>
            <person name="Eichinger L."/>
            <person name="Rivero F."/>
            <person name="Putnam N.H."/>
            <person name="West C.M."/>
            <person name="Loomis W.F."/>
            <person name="Chisholm R.L."/>
            <person name="Shaulsky G."/>
            <person name="Strassmann J.E."/>
            <person name="Queller D.C."/>
            <person name="Kuspa A."/>
            <person name="Grigoriev I.V."/>
        </authorList>
    </citation>
    <scope>NUCLEOTIDE SEQUENCE [LARGE SCALE GENOMIC DNA]</scope>
    <source>
        <strain evidence="3">QSDP1</strain>
    </source>
</reference>
<dbReference type="RefSeq" id="XP_003284346.1">
    <property type="nucleotide sequence ID" value="XM_003284298.1"/>
</dbReference>
<dbReference type="GeneID" id="10510280"/>
<dbReference type="VEuPathDB" id="AmoebaDB:DICPUDRAFT_148123"/>
<evidence type="ECO:0000313" key="3">
    <source>
        <dbReference type="Proteomes" id="UP000001064"/>
    </source>
</evidence>
<dbReference type="KEGG" id="dpp:DICPUDRAFT_148123"/>
<sequence length="142" mass="16540">MIFKFFLLLFFGTGNNCTKTISENTCEDGFYQRITINKDETFTFLFDYKALGNYYNASIVLSNNQNYYSDDLGLVKFGFIRKNHNDPLYYFISRSSYIFQGLNKVTLPSDFKEYLSIPAIEITCDNPIDYCDLDIFGRICSN</sequence>
<feature type="signal peptide" evidence="1">
    <location>
        <begin position="1"/>
        <end position="17"/>
    </location>
</feature>